<evidence type="ECO:0000313" key="1">
    <source>
        <dbReference type="EMBL" id="GGF55262.1"/>
    </source>
</evidence>
<reference evidence="1" key="2">
    <citation type="submission" date="2020-09" db="EMBL/GenBank/DDBJ databases">
        <authorList>
            <person name="Sun Q."/>
            <person name="Sedlacek I."/>
        </authorList>
    </citation>
    <scope>NUCLEOTIDE SEQUENCE</scope>
    <source>
        <strain evidence="1">CCM 7897</strain>
    </source>
</reference>
<gene>
    <name evidence="1" type="ORF">GCM10007301_13600</name>
</gene>
<organism evidence="1 2">
    <name type="scientific">Azorhizobium oxalatiphilum</name>
    <dbReference type="NCBI Taxonomy" id="980631"/>
    <lineage>
        <taxon>Bacteria</taxon>
        <taxon>Pseudomonadati</taxon>
        <taxon>Pseudomonadota</taxon>
        <taxon>Alphaproteobacteria</taxon>
        <taxon>Hyphomicrobiales</taxon>
        <taxon>Xanthobacteraceae</taxon>
        <taxon>Azorhizobium</taxon>
    </lineage>
</organism>
<reference evidence="1" key="1">
    <citation type="journal article" date="2014" name="Int. J. Syst. Evol. Microbiol.">
        <title>Complete genome sequence of Corynebacterium casei LMG S-19264T (=DSM 44701T), isolated from a smear-ripened cheese.</title>
        <authorList>
            <consortium name="US DOE Joint Genome Institute (JGI-PGF)"/>
            <person name="Walter F."/>
            <person name="Albersmeier A."/>
            <person name="Kalinowski J."/>
            <person name="Ruckert C."/>
        </authorList>
    </citation>
    <scope>NUCLEOTIDE SEQUENCE</scope>
    <source>
        <strain evidence="1">CCM 7897</strain>
    </source>
</reference>
<name>A0A917BUV0_9HYPH</name>
<protein>
    <submittedName>
        <fullName evidence="1">Uncharacterized protein</fullName>
    </submittedName>
</protein>
<comment type="caution">
    <text evidence="1">The sequence shown here is derived from an EMBL/GenBank/DDBJ whole genome shotgun (WGS) entry which is preliminary data.</text>
</comment>
<keyword evidence="2" id="KW-1185">Reference proteome</keyword>
<evidence type="ECO:0000313" key="2">
    <source>
        <dbReference type="Proteomes" id="UP000606044"/>
    </source>
</evidence>
<sequence>MSHTHTLDVAALGSASFHPRRTATRRLASRLSVPLAIGAALVLMEAARLVCVAGTMPSDARADEVCRDHGATYIGLSPDPQRWAVTCARPSGSLFTVVMPTLG</sequence>
<accession>A0A917BUV0</accession>
<dbReference type="Proteomes" id="UP000606044">
    <property type="component" value="Unassembled WGS sequence"/>
</dbReference>
<dbReference type="RefSeq" id="WP_188576550.1">
    <property type="nucleotide sequence ID" value="NZ_BMCT01000001.1"/>
</dbReference>
<dbReference type="EMBL" id="BMCT01000001">
    <property type="protein sequence ID" value="GGF55262.1"/>
    <property type="molecule type" value="Genomic_DNA"/>
</dbReference>
<dbReference type="AlphaFoldDB" id="A0A917BUV0"/>
<proteinExistence type="predicted"/>